<sequence>MEGIINVNKPSGITSFDVVRKLRRILHERKIGHTGTLDPLAQGVLVVCIGKATKMVQDIEGYEKTYTAGFELGYRTDTYDTEGQVIEKREVNDITLDKLQEVLKNFIGEIEQIPPMYSALKVDGKKLYELARQGIEIERKARLIEIKSIDIIEFDGVKGKIRCDVSKGTYIRSLIDDIGKALGTLATMTSLVREKVGSSSIKNSYTLEEIEAMSLEEKLDFLCSVEDFFKYPKITLEGEKNMVLFLNGNTVRFTAADGRYRIYDDAGKFLGLCNVSNNLLKGYKYF</sequence>
<protein>
    <recommendedName>
        <fullName evidence="5">tRNA pseudouridine synthase B</fullName>
        <ecNumber evidence="5">5.4.99.25</ecNumber>
    </recommendedName>
    <alternativeName>
        <fullName evidence="5">tRNA pseudouridine(55) synthase</fullName>
        <shortName evidence="5">Psi55 synthase</shortName>
    </alternativeName>
    <alternativeName>
        <fullName evidence="5">tRNA pseudouridylate synthase</fullName>
    </alternativeName>
    <alternativeName>
        <fullName evidence="5">tRNA-uridine isomerase</fullName>
    </alternativeName>
</protein>
<dbReference type="GO" id="GO:0003723">
    <property type="term" value="F:RNA binding"/>
    <property type="evidence" value="ECO:0007669"/>
    <property type="project" value="InterPro"/>
</dbReference>
<evidence type="ECO:0000313" key="9">
    <source>
        <dbReference type="EMBL" id="SQJ08096.1"/>
    </source>
</evidence>
<evidence type="ECO:0000259" key="7">
    <source>
        <dbReference type="Pfam" id="PF09157"/>
    </source>
</evidence>
<dbReference type="InterPro" id="IPR032819">
    <property type="entry name" value="TruB_C"/>
</dbReference>
<comment type="catalytic activity">
    <reaction evidence="1 5">
        <text>uridine(55) in tRNA = pseudouridine(55) in tRNA</text>
        <dbReference type="Rhea" id="RHEA:42532"/>
        <dbReference type="Rhea" id="RHEA-COMP:10101"/>
        <dbReference type="Rhea" id="RHEA-COMP:10102"/>
        <dbReference type="ChEBI" id="CHEBI:65314"/>
        <dbReference type="ChEBI" id="CHEBI:65315"/>
        <dbReference type="EC" id="5.4.99.25"/>
    </reaction>
</comment>
<reference evidence="9 10" key="1">
    <citation type="submission" date="2018-06" db="EMBL/GenBank/DDBJ databases">
        <authorList>
            <consortium name="Pathogen Informatics"/>
            <person name="Doyle S."/>
        </authorList>
    </citation>
    <scope>NUCLEOTIDE SEQUENCE [LARGE SCALE GENOMIC DNA]</scope>
    <source>
        <strain evidence="9 10">NCTC12112</strain>
    </source>
</reference>
<dbReference type="InterPro" id="IPR002501">
    <property type="entry name" value="PsdUridine_synth_N"/>
</dbReference>
<dbReference type="PANTHER" id="PTHR13767:SF2">
    <property type="entry name" value="PSEUDOURIDYLATE SYNTHASE TRUB1"/>
    <property type="match status" value="1"/>
</dbReference>
<dbReference type="InterPro" id="IPR014780">
    <property type="entry name" value="tRNA_psdUridine_synth_TruB"/>
</dbReference>
<dbReference type="PANTHER" id="PTHR13767">
    <property type="entry name" value="TRNA-PSEUDOURIDINE SYNTHASE"/>
    <property type="match status" value="1"/>
</dbReference>
<gene>
    <name evidence="5 9" type="primary">truB</name>
    <name evidence="9" type="ORF">NCTC12112_02199</name>
</gene>
<keyword evidence="3 5" id="KW-0819">tRNA processing</keyword>
<dbReference type="AlphaFoldDB" id="A0AAX1TTF0"/>
<dbReference type="KEGG" id="ful:C4N20_01605"/>
<keyword evidence="4 5" id="KW-0413">Isomerase</keyword>
<dbReference type="FunFam" id="3.30.2350.10:FF:000011">
    <property type="entry name" value="tRNA pseudouridine synthase B"/>
    <property type="match status" value="1"/>
</dbReference>
<dbReference type="CDD" id="cd02573">
    <property type="entry name" value="PseudoU_synth_EcTruB"/>
    <property type="match status" value="1"/>
</dbReference>
<dbReference type="GO" id="GO:0160148">
    <property type="term" value="F:tRNA pseudouridine(55) synthase activity"/>
    <property type="evidence" value="ECO:0007669"/>
    <property type="project" value="UniProtKB-EC"/>
</dbReference>
<feature type="active site" description="Nucleophile" evidence="5">
    <location>
        <position position="38"/>
    </location>
</feature>
<dbReference type="SUPFAM" id="SSF55120">
    <property type="entry name" value="Pseudouridine synthase"/>
    <property type="match status" value="1"/>
</dbReference>
<dbReference type="EC" id="5.4.99.25" evidence="5"/>
<evidence type="ECO:0000256" key="4">
    <source>
        <dbReference type="ARBA" id="ARBA00023235"/>
    </source>
</evidence>
<dbReference type="GO" id="GO:0031119">
    <property type="term" value="P:tRNA pseudouridine synthesis"/>
    <property type="evidence" value="ECO:0007669"/>
    <property type="project" value="UniProtKB-UniRule"/>
</dbReference>
<dbReference type="InterPro" id="IPR015240">
    <property type="entry name" value="tRNA_sdUridine_synth_fam1_C"/>
</dbReference>
<dbReference type="RefSeq" id="WP_005981556.1">
    <property type="nucleotide sequence ID" value="NZ_BAABXY010000001.1"/>
</dbReference>
<proteinExistence type="inferred from homology"/>
<dbReference type="NCBIfam" id="TIGR00431">
    <property type="entry name" value="TruB"/>
    <property type="match status" value="1"/>
</dbReference>
<dbReference type="Gene3D" id="3.30.2350.10">
    <property type="entry name" value="Pseudouridine synthase"/>
    <property type="match status" value="1"/>
</dbReference>
<evidence type="ECO:0000256" key="3">
    <source>
        <dbReference type="ARBA" id="ARBA00022694"/>
    </source>
</evidence>
<feature type="domain" description="tRNA pseudouridine synthase II TruB subfamily 1 C-terminal" evidence="7">
    <location>
        <begin position="239"/>
        <end position="280"/>
    </location>
</feature>
<evidence type="ECO:0000256" key="2">
    <source>
        <dbReference type="ARBA" id="ARBA00005642"/>
    </source>
</evidence>
<evidence type="ECO:0000256" key="1">
    <source>
        <dbReference type="ARBA" id="ARBA00000385"/>
    </source>
</evidence>
<evidence type="ECO:0000259" key="6">
    <source>
        <dbReference type="Pfam" id="PF01509"/>
    </source>
</evidence>
<dbReference type="Pfam" id="PF01509">
    <property type="entry name" value="TruB_N"/>
    <property type="match status" value="1"/>
</dbReference>
<feature type="domain" description="tRNA pseudouridylate synthase B C-terminal" evidence="8">
    <location>
        <begin position="172"/>
        <end position="215"/>
    </location>
</feature>
<dbReference type="GeneID" id="78453485"/>
<dbReference type="InterPro" id="IPR020103">
    <property type="entry name" value="PsdUridine_synth_cat_dom_sf"/>
</dbReference>
<evidence type="ECO:0000259" key="8">
    <source>
        <dbReference type="Pfam" id="PF16198"/>
    </source>
</evidence>
<feature type="domain" description="Pseudouridine synthase II N-terminal" evidence="6">
    <location>
        <begin position="23"/>
        <end position="171"/>
    </location>
</feature>
<organism evidence="9 10">
    <name type="scientific">Fusobacterium ulcerans</name>
    <dbReference type="NCBI Taxonomy" id="861"/>
    <lineage>
        <taxon>Bacteria</taxon>
        <taxon>Fusobacteriati</taxon>
        <taxon>Fusobacteriota</taxon>
        <taxon>Fusobacteriia</taxon>
        <taxon>Fusobacteriales</taxon>
        <taxon>Fusobacteriaceae</taxon>
        <taxon>Fusobacterium</taxon>
    </lineage>
</organism>
<dbReference type="Pfam" id="PF09157">
    <property type="entry name" value="TruB-C_2"/>
    <property type="match status" value="1"/>
</dbReference>
<name>A0AAX1TTF0_9FUSO</name>
<dbReference type="GO" id="GO:1990481">
    <property type="term" value="P:mRNA pseudouridine synthesis"/>
    <property type="evidence" value="ECO:0007669"/>
    <property type="project" value="TreeGrafter"/>
</dbReference>
<accession>A0AAX1TTF0</accession>
<dbReference type="Pfam" id="PF16198">
    <property type="entry name" value="TruB_C_2"/>
    <property type="match status" value="1"/>
</dbReference>
<evidence type="ECO:0000256" key="5">
    <source>
        <dbReference type="HAMAP-Rule" id="MF_01080"/>
    </source>
</evidence>
<comment type="function">
    <text evidence="5">Responsible for synthesis of pseudouridine from uracil-55 in the psi GC loop of transfer RNAs.</text>
</comment>
<comment type="similarity">
    <text evidence="2 5">Belongs to the pseudouridine synthase TruB family. Type 1 subfamily.</text>
</comment>
<dbReference type="Proteomes" id="UP000249008">
    <property type="component" value="Chromosome 1"/>
</dbReference>
<dbReference type="EMBL" id="LS483487">
    <property type="protein sequence ID" value="SQJ08096.1"/>
    <property type="molecule type" value="Genomic_DNA"/>
</dbReference>
<dbReference type="HAMAP" id="MF_01080">
    <property type="entry name" value="TruB_bact"/>
    <property type="match status" value="1"/>
</dbReference>
<evidence type="ECO:0000313" key="10">
    <source>
        <dbReference type="Proteomes" id="UP000249008"/>
    </source>
</evidence>